<dbReference type="KEGG" id="ntg:NSCAC_1481"/>
<evidence type="ECO:0000256" key="3">
    <source>
        <dbReference type="ARBA" id="ARBA00001966"/>
    </source>
</evidence>
<evidence type="ECO:0000256" key="9">
    <source>
        <dbReference type="ARBA" id="ARBA00022898"/>
    </source>
</evidence>
<feature type="binding site" evidence="14">
    <location>
        <position position="124"/>
    </location>
    <ligand>
        <name>[4Fe-4S] cluster</name>
        <dbReference type="ChEBI" id="CHEBI:49883"/>
        <note>4Fe-4S-S-AdoMet</note>
    </ligand>
</feature>
<name>A0A7G1QBZ2_9GAMM</name>
<proteinExistence type="inferred from homology"/>
<keyword evidence="6 14" id="KW-0004">4Fe-4S</keyword>
<keyword evidence="11 14" id="KW-0411">Iron-sulfur</keyword>
<dbReference type="AlphaFoldDB" id="A0A7G1QBZ2"/>
<dbReference type="PIRSF" id="PIRSF004911">
    <property type="entry name" value="DUF160"/>
    <property type="match status" value="1"/>
</dbReference>
<evidence type="ECO:0000256" key="1">
    <source>
        <dbReference type="ARBA" id="ARBA00001352"/>
    </source>
</evidence>
<feature type="modified residue" description="N6-(pyridoxal phosphate)lysine" evidence="15">
    <location>
        <position position="329"/>
    </location>
</feature>
<dbReference type="InterPro" id="IPR003739">
    <property type="entry name" value="Lys_aminomutase/Glu_NH3_mut"/>
</dbReference>
<keyword evidence="7" id="KW-0949">S-adenosyl-L-methionine</keyword>
<sequence>MIKQFLDSPQSWQITLANAIHDPKELLALMELDSYPQEISKSIERGFSLRVPHSYVARMKKGDPNDPLFLQVFPLAIEDKTDPSFSLDPVGDLTATTVPGVLQKYIGRVLLITTGACAIHCRYCFRRHFPYTEHHAVKNYWREALQYIAQDSSIKEVILSGGDPLVLSDNRLANLVQKLEDIPHVKRIRIHTRLPIVLPERINESLLYWLANTSLQRVIVIHTNHANEIDQNVVSVLRKLSDIGCYLFNQTVLLRRINDEVDTLVNLSERLFEVGVIPYYLHMLDKVQGAAHFEVDLIKAQSLYKKLRAQLPGYLVPLLVQEQAGAPNKLPLFF</sequence>
<dbReference type="EMBL" id="LR778175">
    <property type="protein sequence ID" value="CAB1277060.1"/>
    <property type="molecule type" value="Genomic_DNA"/>
</dbReference>
<reference evidence="17 18" key="1">
    <citation type="submission" date="2020-03" db="EMBL/GenBank/DDBJ databases">
        <authorList>
            <person name="Picone N."/>
        </authorList>
    </citation>
    <scope>NUCLEOTIDE SEQUENCE [LARGE SCALE GENOMIC DNA]</scope>
    <source>
        <strain evidence="17">NSCAC1</strain>
    </source>
</reference>
<dbReference type="SUPFAM" id="SSF102114">
    <property type="entry name" value="Radical SAM enzymes"/>
    <property type="match status" value="1"/>
</dbReference>
<evidence type="ECO:0000256" key="8">
    <source>
        <dbReference type="ARBA" id="ARBA00022723"/>
    </source>
</evidence>
<evidence type="ECO:0000256" key="6">
    <source>
        <dbReference type="ARBA" id="ARBA00022485"/>
    </source>
</evidence>
<dbReference type="Proteomes" id="UP000516072">
    <property type="component" value="Chromosome"/>
</dbReference>
<evidence type="ECO:0000259" key="16">
    <source>
        <dbReference type="PROSITE" id="PS51918"/>
    </source>
</evidence>
<comment type="catalytic activity">
    <reaction evidence="1">
        <text>L-lysine = D-beta-lysine</text>
        <dbReference type="Rhea" id="RHEA:44148"/>
        <dbReference type="ChEBI" id="CHEBI:32551"/>
        <dbReference type="ChEBI" id="CHEBI:84138"/>
    </reaction>
</comment>
<feature type="binding site" evidence="14">
    <location>
        <position position="121"/>
    </location>
    <ligand>
        <name>[4Fe-4S] cluster</name>
        <dbReference type="ChEBI" id="CHEBI:49883"/>
        <note>4Fe-4S-S-AdoMet</note>
    </ligand>
</feature>
<evidence type="ECO:0000256" key="12">
    <source>
        <dbReference type="ARBA" id="ARBA00023235"/>
    </source>
</evidence>
<evidence type="ECO:0000256" key="11">
    <source>
        <dbReference type="ARBA" id="ARBA00023014"/>
    </source>
</evidence>
<accession>A0A7G1QBZ2</accession>
<dbReference type="Gene3D" id="3.20.20.70">
    <property type="entry name" value="Aldolase class I"/>
    <property type="match status" value="1"/>
</dbReference>
<dbReference type="GO" id="GO:0051539">
    <property type="term" value="F:4 iron, 4 sulfur cluster binding"/>
    <property type="evidence" value="ECO:0007669"/>
    <property type="project" value="UniProtKB-KW"/>
</dbReference>
<dbReference type="NCBIfam" id="TIGR03821">
    <property type="entry name" value="EFP_modif_epmB"/>
    <property type="match status" value="1"/>
</dbReference>
<dbReference type="InterPro" id="IPR007197">
    <property type="entry name" value="rSAM"/>
</dbReference>
<gene>
    <name evidence="17" type="primary">yjeK</name>
    <name evidence="17" type="ORF">NSCAC_1481</name>
</gene>
<evidence type="ECO:0000313" key="17">
    <source>
        <dbReference type="EMBL" id="CAB1277060.1"/>
    </source>
</evidence>
<evidence type="ECO:0000256" key="4">
    <source>
        <dbReference type="ARBA" id="ARBA00008703"/>
    </source>
</evidence>
<comment type="similarity">
    <text evidence="4">Belongs to the radical SAM superfamily. KamA family.</text>
</comment>
<dbReference type="SFLD" id="SFLDS00029">
    <property type="entry name" value="Radical_SAM"/>
    <property type="match status" value="1"/>
</dbReference>
<dbReference type="Pfam" id="PF04055">
    <property type="entry name" value="Radical_SAM"/>
    <property type="match status" value="1"/>
</dbReference>
<dbReference type="SFLD" id="SFLDF00314">
    <property type="entry name" value="L-lysine_2_3-aminomutase_(yjeK"/>
    <property type="match status" value="1"/>
</dbReference>
<dbReference type="PROSITE" id="PS51918">
    <property type="entry name" value="RADICAL_SAM"/>
    <property type="match status" value="1"/>
</dbReference>
<keyword evidence="8 14" id="KW-0479">Metal-binding</keyword>
<feature type="domain" description="Radical SAM core" evidence="16">
    <location>
        <begin position="102"/>
        <end position="327"/>
    </location>
</feature>
<evidence type="ECO:0000256" key="2">
    <source>
        <dbReference type="ARBA" id="ARBA00001933"/>
    </source>
</evidence>
<dbReference type="GO" id="GO:0016853">
    <property type="term" value="F:isomerase activity"/>
    <property type="evidence" value="ECO:0007669"/>
    <property type="project" value="UniProtKB-KW"/>
</dbReference>
<dbReference type="InterPro" id="IPR013785">
    <property type="entry name" value="Aldolase_TIM"/>
</dbReference>
<keyword evidence="12" id="KW-0413">Isomerase</keyword>
<evidence type="ECO:0000256" key="14">
    <source>
        <dbReference type="PIRSR" id="PIRSR004911-1"/>
    </source>
</evidence>
<keyword evidence="10" id="KW-0408">Iron</keyword>
<protein>
    <recommendedName>
        <fullName evidence="5">L-lysine 2,3-aminomutase</fullName>
    </recommendedName>
    <alternativeName>
        <fullName evidence="13">EF-P post-translational modification enzyme B</fullName>
    </alternativeName>
</protein>
<feature type="binding site" evidence="14">
    <location>
        <position position="117"/>
    </location>
    <ligand>
        <name>[4Fe-4S] cluster</name>
        <dbReference type="ChEBI" id="CHEBI:49883"/>
        <note>4Fe-4S-S-AdoMet</note>
    </ligand>
</feature>
<evidence type="ECO:0000256" key="15">
    <source>
        <dbReference type="PIRSR" id="PIRSR603739-50"/>
    </source>
</evidence>
<dbReference type="CDD" id="cd01335">
    <property type="entry name" value="Radical_SAM"/>
    <property type="match status" value="1"/>
</dbReference>
<dbReference type="NCBIfam" id="TIGR00238">
    <property type="entry name" value="KamA family radical SAM protein"/>
    <property type="match status" value="1"/>
</dbReference>
<organism evidence="17 18">
    <name type="scientific">Candidatus Nitrosacidococcus tergens</name>
    <dbReference type="NCBI Taxonomy" id="553981"/>
    <lineage>
        <taxon>Bacteria</taxon>
        <taxon>Pseudomonadati</taxon>
        <taxon>Pseudomonadota</taxon>
        <taxon>Gammaproteobacteria</taxon>
        <taxon>Chromatiales</taxon>
        <taxon>Chromatiaceae</taxon>
        <taxon>Candidatus Nitrosacidococcus</taxon>
    </lineage>
</organism>
<keyword evidence="9 15" id="KW-0663">Pyridoxal phosphate</keyword>
<dbReference type="InterPro" id="IPR058240">
    <property type="entry name" value="rSAM_sf"/>
</dbReference>
<comment type="cofactor">
    <cofactor evidence="2 15">
        <name>pyridoxal 5'-phosphate</name>
        <dbReference type="ChEBI" id="CHEBI:597326"/>
    </cofactor>
</comment>
<dbReference type="PANTHER" id="PTHR30538">
    <property type="entry name" value="LYSINE 2,3-AMINOMUTASE-RELATED"/>
    <property type="match status" value="1"/>
</dbReference>
<evidence type="ECO:0000256" key="7">
    <source>
        <dbReference type="ARBA" id="ARBA00022691"/>
    </source>
</evidence>
<dbReference type="PANTHER" id="PTHR30538:SF1">
    <property type="entry name" value="L-LYSINE 2,3-AMINOMUTASE"/>
    <property type="match status" value="1"/>
</dbReference>
<dbReference type="SFLD" id="SFLDG01070">
    <property type="entry name" value="PLP-dependent"/>
    <property type="match status" value="1"/>
</dbReference>
<dbReference type="RefSeq" id="WP_197744150.1">
    <property type="nucleotide sequence ID" value="NZ_LR778175.1"/>
</dbReference>
<dbReference type="GO" id="GO:0046872">
    <property type="term" value="F:metal ion binding"/>
    <property type="evidence" value="ECO:0007669"/>
    <property type="project" value="UniProtKB-KW"/>
</dbReference>
<evidence type="ECO:0000256" key="13">
    <source>
        <dbReference type="ARBA" id="ARBA00030756"/>
    </source>
</evidence>
<evidence type="ECO:0000256" key="5">
    <source>
        <dbReference type="ARBA" id="ARBA00022363"/>
    </source>
</evidence>
<keyword evidence="18" id="KW-1185">Reference proteome</keyword>
<comment type="cofactor">
    <cofactor evidence="3">
        <name>[4Fe-4S] cluster</name>
        <dbReference type="ChEBI" id="CHEBI:49883"/>
    </cofactor>
</comment>
<evidence type="ECO:0000313" key="18">
    <source>
        <dbReference type="Proteomes" id="UP000516072"/>
    </source>
</evidence>
<dbReference type="InterPro" id="IPR022462">
    <property type="entry name" value="EpmB"/>
</dbReference>
<evidence type="ECO:0000256" key="10">
    <source>
        <dbReference type="ARBA" id="ARBA00023004"/>
    </source>
</evidence>